<dbReference type="AlphaFoldDB" id="A0A815D854"/>
<name>A0A815D854_9BILA</name>
<dbReference type="EMBL" id="CAJOBC010034057">
    <property type="protein sequence ID" value="CAF4104483.1"/>
    <property type="molecule type" value="Genomic_DNA"/>
</dbReference>
<evidence type="ECO:0000313" key="1">
    <source>
        <dbReference type="EMBL" id="CAF1293748.1"/>
    </source>
</evidence>
<proteinExistence type="predicted"/>
<protein>
    <submittedName>
        <fullName evidence="1">Uncharacterized protein</fullName>
    </submittedName>
</protein>
<feature type="non-terminal residue" evidence="1">
    <location>
        <position position="1"/>
    </location>
</feature>
<dbReference type="Proteomes" id="UP000663829">
    <property type="component" value="Unassembled WGS sequence"/>
</dbReference>
<keyword evidence="5" id="KW-1185">Reference proteome</keyword>
<evidence type="ECO:0000313" key="4">
    <source>
        <dbReference type="EMBL" id="CAF4128585.1"/>
    </source>
</evidence>
<reference evidence="1" key="1">
    <citation type="submission" date="2021-02" db="EMBL/GenBank/DDBJ databases">
        <authorList>
            <person name="Nowell W R."/>
        </authorList>
    </citation>
    <scope>NUCLEOTIDE SEQUENCE</scope>
</reference>
<dbReference type="Proteomes" id="UP000677228">
    <property type="component" value="Unassembled WGS sequence"/>
</dbReference>
<gene>
    <name evidence="1" type="ORF">GPM918_LOCUS28169</name>
    <name evidence="2" type="ORF">OVA965_LOCUS29346</name>
    <name evidence="3" type="ORF">SRO942_LOCUS28641</name>
    <name evidence="4" type="ORF">TMI583_LOCUS30117</name>
</gene>
<evidence type="ECO:0000313" key="5">
    <source>
        <dbReference type="Proteomes" id="UP000663829"/>
    </source>
</evidence>
<evidence type="ECO:0000313" key="2">
    <source>
        <dbReference type="EMBL" id="CAF1318949.1"/>
    </source>
</evidence>
<dbReference type="Proteomes" id="UP000681722">
    <property type="component" value="Unassembled WGS sequence"/>
</dbReference>
<comment type="caution">
    <text evidence="1">The sequence shown here is derived from an EMBL/GenBank/DDBJ whole genome shotgun (WGS) entry which is preliminary data.</text>
</comment>
<sequence length="171" mass="19977">TSRDSRTPVCKECIPCKPSPSVALNRTPSSRLFKSASMDWTNNDRIETWFEKAKTPDQRVVYKFLENINKNKQFDKTIDSSNRKSLDDILENLEKFRAKFGSNHTGKNDRYTRVFESKSWRVMRHQYGPHQFNRNNSIGSDDASKDIRIGSVFTTTRRKNDSTFLLYPGWV</sequence>
<dbReference type="OrthoDB" id="10054919at2759"/>
<evidence type="ECO:0000313" key="3">
    <source>
        <dbReference type="EMBL" id="CAF4104483.1"/>
    </source>
</evidence>
<dbReference type="EMBL" id="CAJNOK010020596">
    <property type="protein sequence ID" value="CAF1318949.1"/>
    <property type="molecule type" value="Genomic_DNA"/>
</dbReference>
<dbReference type="Proteomes" id="UP000682733">
    <property type="component" value="Unassembled WGS sequence"/>
</dbReference>
<dbReference type="EMBL" id="CAJNOQ010012175">
    <property type="protein sequence ID" value="CAF1293748.1"/>
    <property type="molecule type" value="Genomic_DNA"/>
</dbReference>
<accession>A0A815D854</accession>
<dbReference type="EMBL" id="CAJOBA010042196">
    <property type="protein sequence ID" value="CAF4128585.1"/>
    <property type="molecule type" value="Genomic_DNA"/>
</dbReference>
<organism evidence="1 5">
    <name type="scientific">Didymodactylos carnosus</name>
    <dbReference type="NCBI Taxonomy" id="1234261"/>
    <lineage>
        <taxon>Eukaryota</taxon>
        <taxon>Metazoa</taxon>
        <taxon>Spiralia</taxon>
        <taxon>Gnathifera</taxon>
        <taxon>Rotifera</taxon>
        <taxon>Eurotatoria</taxon>
        <taxon>Bdelloidea</taxon>
        <taxon>Philodinida</taxon>
        <taxon>Philodinidae</taxon>
        <taxon>Didymodactylos</taxon>
    </lineage>
</organism>